<dbReference type="Pfam" id="PF02771">
    <property type="entry name" value="Acyl-CoA_dh_N"/>
    <property type="match status" value="1"/>
</dbReference>
<gene>
    <name evidence="5" type="ORF">AOZ06_29015</name>
</gene>
<dbReference type="InterPro" id="IPR036250">
    <property type="entry name" value="AcylCo_DH-like_C"/>
</dbReference>
<dbReference type="InterPro" id="IPR009100">
    <property type="entry name" value="AcylCoA_DH/oxidase_NM_dom_sf"/>
</dbReference>
<feature type="domain" description="Acyl-CoA dehydrogenase C-terminal" evidence="4">
    <location>
        <begin position="242"/>
        <end position="360"/>
    </location>
</feature>
<dbReference type="InterPro" id="IPR013786">
    <property type="entry name" value="AcylCoA_DH/ox_N"/>
</dbReference>
<keyword evidence="1" id="KW-0560">Oxidoreductase</keyword>
<dbReference type="AlphaFoldDB" id="A0A0N9I2X9"/>
<dbReference type="PANTHER" id="PTHR48083:SF19">
    <property type="entry name" value="FLAVIN-DEPENDENT MONOOXYGENASE, OXYGENASE SUBUNIT HSAA"/>
    <property type="match status" value="1"/>
</dbReference>
<evidence type="ECO:0000259" key="3">
    <source>
        <dbReference type="Pfam" id="PF02771"/>
    </source>
</evidence>
<evidence type="ECO:0000313" key="5">
    <source>
        <dbReference type="EMBL" id="ALG10395.1"/>
    </source>
</evidence>
<organism evidence="5 6">
    <name type="scientific">Kibdelosporangium phytohabitans</name>
    <dbReference type="NCBI Taxonomy" id="860235"/>
    <lineage>
        <taxon>Bacteria</taxon>
        <taxon>Bacillati</taxon>
        <taxon>Actinomycetota</taxon>
        <taxon>Actinomycetes</taxon>
        <taxon>Pseudonocardiales</taxon>
        <taxon>Pseudonocardiaceae</taxon>
        <taxon>Kibdelosporangium</taxon>
    </lineage>
</organism>
<dbReference type="KEGG" id="kphy:AOZ06_29015"/>
<proteinExistence type="inferred from homology"/>
<dbReference type="InterPro" id="IPR050741">
    <property type="entry name" value="Acyl-CoA_dehydrogenase"/>
</dbReference>
<dbReference type="Pfam" id="PF08028">
    <property type="entry name" value="Acyl-CoA_dh_2"/>
    <property type="match status" value="1"/>
</dbReference>
<evidence type="ECO:0000259" key="4">
    <source>
        <dbReference type="Pfam" id="PF08028"/>
    </source>
</evidence>
<dbReference type="RefSeq" id="WP_054292298.1">
    <property type="nucleotide sequence ID" value="NZ_CP012752.1"/>
</dbReference>
<evidence type="ECO:0008006" key="7">
    <source>
        <dbReference type="Google" id="ProtNLM"/>
    </source>
</evidence>
<dbReference type="PANTHER" id="PTHR48083">
    <property type="entry name" value="MEDIUM-CHAIN SPECIFIC ACYL-COA DEHYDROGENASE, MITOCHONDRIAL-RELATED"/>
    <property type="match status" value="1"/>
</dbReference>
<sequence>MVDTATPSAITGHDVVRRIRDHKAEFQDRAETAERNRRLPEKSVTTLVDAGVARMLVPRRFGGAELDMNAWFDVVSEIGEVDASHAWCAGLLISWPHMVAYFPDQAQREVWADGPDVLIAGGVPPVCTVEQTSGGYRLSGRSPFISGVTHSSWVVVAGMVTGDSAPQWCYFLVPQGDYTVEDTWFTVGMRATGSNTVVVDDVFVPEHRVLRLADFREGHGPGSSTNPAPLYQLPWLSFAPLTFVGSMLGAARGGYEQFREWARTRAEFASVHLRMATVGTDLDMAELLVRRAIAETTKPAAPSLEIRTRSMRDFCRTAQLAVSSIDTVLAMSGTAGFAESNAVQRAWRDIHFAATHVSLNPEVNAVPWARMELGLARSATTQLY</sequence>
<dbReference type="Proteomes" id="UP000063699">
    <property type="component" value="Chromosome"/>
</dbReference>
<dbReference type="EMBL" id="CP012752">
    <property type="protein sequence ID" value="ALG10395.1"/>
    <property type="molecule type" value="Genomic_DNA"/>
</dbReference>
<reference evidence="5 6" key="1">
    <citation type="submission" date="2015-07" db="EMBL/GenBank/DDBJ databases">
        <title>Genome sequencing of Kibdelosporangium phytohabitans.</title>
        <authorList>
            <person name="Qin S."/>
            <person name="Xing K."/>
        </authorList>
    </citation>
    <scope>NUCLEOTIDE SEQUENCE [LARGE SCALE GENOMIC DNA]</scope>
    <source>
        <strain evidence="5 6">KLBMP1111</strain>
    </source>
</reference>
<evidence type="ECO:0000256" key="1">
    <source>
        <dbReference type="ARBA" id="ARBA00023002"/>
    </source>
</evidence>
<dbReference type="PIRSF" id="PIRSF016578">
    <property type="entry name" value="HsaA"/>
    <property type="match status" value="1"/>
</dbReference>
<dbReference type="GO" id="GO:0016712">
    <property type="term" value="F:oxidoreductase activity, acting on paired donors, with incorporation or reduction of molecular oxygen, reduced flavin or flavoprotein as one donor, and incorporation of one atom of oxygen"/>
    <property type="evidence" value="ECO:0007669"/>
    <property type="project" value="TreeGrafter"/>
</dbReference>
<dbReference type="GO" id="GO:0005737">
    <property type="term" value="C:cytoplasm"/>
    <property type="evidence" value="ECO:0007669"/>
    <property type="project" value="TreeGrafter"/>
</dbReference>
<dbReference type="Gene3D" id="2.40.110.10">
    <property type="entry name" value="Butyryl-CoA Dehydrogenase, subunit A, domain 2"/>
    <property type="match status" value="1"/>
</dbReference>
<dbReference type="InterPro" id="IPR046373">
    <property type="entry name" value="Acyl-CoA_Oxase/DH_mid-dom_sf"/>
</dbReference>
<comment type="similarity">
    <text evidence="2">Belongs to the HpaH/HsaA monooxygenase family.</text>
</comment>
<dbReference type="SUPFAM" id="SSF47203">
    <property type="entry name" value="Acyl-CoA dehydrogenase C-terminal domain-like"/>
    <property type="match status" value="1"/>
</dbReference>
<dbReference type="STRING" id="860235.AOZ06_29015"/>
<dbReference type="GO" id="GO:0003995">
    <property type="term" value="F:acyl-CoA dehydrogenase activity"/>
    <property type="evidence" value="ECO:0007669"/>
    <property type="project" value="TreeGrafter"/>
</dbReference>
<dbReference type="Gene3D" id="1.20.140.10">
    <property type="entry name" value="Butyryl-CoA Dehydrogenase, subunit A, domain 3"/>
    <property type="match status" value="1"/>
</dbReference>
<name>A0A0N9I2X9_9PSEU</name>
<feature type="domain" description="Acyl-CoA dehydrogenase/oxidase N-terminal" evidence="3">
    <location>
        <begin position="24"/>
        <end position="111"/>
    </location>
</feature>
<dbReference type="GO" id="GO:0033539">
    <property type="term" value="P:fatty acid beta-oxidation using acyl-CoA dehydrogenase"/>
    <property type="evidence" value="ECO:0007669"/>
    <property type="project" value="TreeGrafter"/>
</dbReference>
<keyword evidence="6" id="KW-1185">Reference proteome</keyword>
<accession>A0A0N9I2X9</accession>
<dbReference type="InterPro" id="IPR037069">
    <property type="entry name" value="AcylCoA_DH/ox_N_sf"/>
</dbReference>
<dbReference type="OrthoDB" id="3402961at2"/>
<dbReference type="InterPro" id="IPR013107">
    <property type="entry name" value="Acyl-CoA_DH_C"/>
</dbReference>
<dbReference type="Gene3D" id="1.10.540.10">
    <property type="entry name" value="Acyl-CoA dehydrogenase/oxidase, N-terminal domain"/>
    <property type="match status" value="1"/>
</dbReference>
<evidence type="ECO:0000256" key="2">
    <source>
        <dbReference type="ARBA" id="ARBA00049661"/>
    </source>
</evidence>
<protein>
    <recommendedName>
        <fullName evidence="7">Acyl-CoA dehydrogenase</fullName>
    </recommendedName>
</protein>
<dbReference type="GO" id="GO:0050660">
    <property type="term" value="F:flavin adenine dinucleotide binding"/>
    <property type="evidence" value="ECO:0007669"/>
    <property type="project" value="InterPro"/>
</dbReference>
<dbReference type="SUPFAM" id="SSF56645">
    <property type="entry name" value="Acyl-CoA dehydrogenase NM domain-like"/>
    <property type="match status" value="1"/>
</dbReference>
<evidence type="ECO:0000313" key="6">
    <source>
        <dbReference type="Proteomes" id="UP000063699"/>
    </source>
</evidence>